<sequence length="90" mass="10060">MAFNNAILRQRYPGAERAFERFYRHDPLKPYLQRLQRERLAELGAQLASASTRATIIAADRLDLLAALGGDEPDFVLAFQQADAELGVSL</sequence>
<gene>
    <name evidence="1" type="ORF">BVL52_02495</name>
</gene>
<evidence type="ECO:0000313" key="1">
    <source>
        <dbReference type="EMBL" id="ONN72667.1"/>
    </source>
</evidence>
<dbReference type="EMBL" id="MTLN01000002">
    <property type="protein sequence ID" value="ONN72667.1"/>
    <property type="molecule type" value="Genomic_DNA"/>
</dbReference>
<keyword evidence="2" id="KW-1185">Reference proteome</keyword>
<accession>A0ABX3IWT3</accession>
<comment type="caution">
    <text evidence="1">The sequence shown here is derived from an EMBL/GenBank/DDBJ whole genome shotgun (WGS) entry which is preliminary data.</text>
</comment>
<dbReference type="Proteomes" id="UP000189310">
    <property type="component" value="Unassembled WGS sequence"/>
</dbReference>
<protein>
    <submittedName>
        <fullName evidence="1">Uncharacterized protein</fullName>
    </submittedName>
</protein>
<name>A0ABX3IWT3_9PSED</name>
<reference evidence="1 2" key="1">
    <citation type="submission" date="2017-01" db="EMBL/GenBank/DDBJ databases">
        <title>Pseudomonas psychrotolerans genome sequencing and assembly.</title>
        <authorList>
            <person name="Vyas B."/>
            <person name="Mayilraj S."/>
        </authorList>
    </citation>
    <scope>NUCLEOTIDE SEQUENCE [LARGE SCALE GENOMIC DNA]</scope>
    <source>
        <strain evidence="1 2">SDS18</strain>
    </source>
</reference>
<proteinExistence type="predicted"/>
<organism evidence="1 2">
    <name type="scientific">Pseudomonas oryzihabitans</name>
    <dbReference type="NCBI Taxonomy" id="47885"/>
    <lineage>
        <taxon>Bacteria</taxon>
        <taxon>Pseudomonadati</taxon>
        <taxon>Pseudomonadota</taxon>
        <taxon>Gammaproteobacteria</taxon>
        <taxon>Pseudomonadales</taxon>
        <taxon>Pseudomonadaceae</taxon>
        <taxon>Pseudomonas</taxon>
    </lineage>
</organism>
<evidence type="ECO:0000313" key="2">
    <source>
        <dbReference type="Proteomes" id="UP000189310"/>
    </source>
</evidence>